<dbReference type="Gene3D" id="3.20.20.140">
    <property type="entry name" value="Metal-dependent hydrolases"/>
    <property type="match status" value="1"/>
</dbReference>
<evidence type="ECO:0000259" key="1">
    <source>
        <dbReference type="Pfam" id="PF01979"/>
    </source>
</evidence>
<reference evidence="2 3" key="1">
    <citation type="submission" date="2018-06" db="EMBL/GenBank/DDBJ databases">
        <title>Combined omics and stable isotope probing to characterize newly discovered Mariana Back-Arc vent microbial communities.</title>
        <authorList>
            <person name="Trembath-Reichert E."/>
            <person name="Huber J.A."/>
        </authorList>
    </citation>
    <scope>NUCLEOTIDE SEQUENCE [LARGE SCALE GENOMIC DNA]</scope>
    <source>
        <strain evidence="2">MAG 63_2</strain>
    </source>
</reference>
<dbReference type="PANTHER" id="PTHR43135">
    <property type="entry name" value="ALPHA-D-RIBOSE 1-METHYLPHOSPHONATE 5-TRIPHOSPHATE DIPHOSPHATASE"/>
    <property type="match status" value="1"/>
</dbReference>
<dbReference type="InterPro" id="IPR051781">
    <property type="entry name" value="Metallo-dep_Hydrolase"/>
</dbReference>
<dbReference type="Pfam" id="PF01979">
    <property type="entry name" value="Amidohydro_1"/>
    <property type="match status" value="1"/>
</dbReference>
<dbReference type="AlphaFoldDB" id="A0A432G8U4"/>
<dbReference type="SUPFAM" id="SSF51338">
    <property type="entry name" value="Composite domain of metallo-dependent hydrolases"/>
    <property type="match status" value="1"/>
</dbReference>
<accession>A0A432G8U4</accession>
<dbReference type="SUPFAM" id="SSF51556">
    <property type="entry name" value="Metallo-dependent hydrolases"/>
    <property type="match status" value="1"/>
</dbReference>
<dbReference type="InterPro" id="IPR006680">
    <property type="entry name" value="Amidohydro-rel"/>
</dbReference>
<proteinExistence type="predicted"/>
<dbReference type="GO" id="GO:0016810">
    <property type="term" value="F:hydrolase activity, acting on carbon-nitrogen (but not peptide) bonds"/>
    <property type="evidence" value="ECO:0007669"/>
    <property type="project" value="InterPro"/>
</dbReference>
<name>A0A432G8U4_9DELT</name>
<keyword evidence="2" id="KW-0378">Hydrolase</keyword>
<dbReference type="InterPro" id="IPR011059">
    <property type="entry name" value="Metal-dep_hydrolase_composite"/>
</dbReference>
<protein>
    <submittedName>
        <fullName evidence="2">Amidohydrolase family protein</fullName>
    </submittedName>
</protein>
<feature type="domain" description="Amidohydrolase-related" evidence="1">
    <location>
        <begin position="53"/>
        <end position="390"/>
    </location>
</feature>
<dbReference type="InterPro" id="IPR032466">
    <property type="entry name" value="Metal_Hydrolase"/>
</dbReference>
<evidence type="ECO:0000313" key="2">
    <source>
        <dbReference type="EMBL" id="RTZ79820.1"/>
    </source>
</evidence>
<gene>
    <name evidence="2" type="ORF">DSY98_05320</name>
</gene>
<dbReference type="CDD" id="cd01299">
    <property type="entry name" value="Met_dep_hydrolase_A"/>
    <property type="match status" value="1"/>
</dbReference>
<dbReference type="PANTHER" id="PTHR43135:SF3">
    <property type="entry name" value="ALPHA-D-RIBOSE 1-METHYLPHOSPHONATE 5-TRIPHOSPHATE DIPHOSPHATASE"/>
    <property type="match status" value="1"/>
</dbReference>
<evidence type="ECO:0000313" key="3">
    <source>
        <dbReference type="Proteomes" id="UP000286732"/>
    </source>
</evidence>
<organism evidence="2 3">
    <name type="scientific">SAR324 cluster bacterium</name>
    <dbReference type="NCBI Taxonomy" id="2024889"/>
    <lineage>
        <taxon>Bacteria</taxon>
        <taxon>Deltaproteobacteria</taxon>
        <taxon>SAR324 cluster</taxon>
    </lineage>
</organism>
<sequence length="392" mass="42015">MTTLYSGGLVFDGKGNLKENQGVLVDDQKISKVAPCGEFEGFSGDKVDTSSGTLLPGLIDCHVHLVYCGEADPKSRLLNLKPGQIVMNAFENAQKTLRSGVTSIRDLGGRDYLEFAVRDACNSGRQLGPTIKAAGRMICMTGGHGNVFGRIADGPDEVLKAVREQIHAGSDVIKLMATGGVMTPGVNPEDAHYTEEELRVGVDEGHRFHRTCASHAQGATGILNAVRAGMDSIEHGIFMTQECLEAMLEKGTYLVPTLAAVNNIYINRDNGIPDFIVEKTIRVRERHHQSIKMFYEAGGKIAMGTDAGTPFNVHGDNSQELQFMVDLGISNSDALSFSTADAADLMGLADRGQISEGYIADLLIVSGNPVEDISVVANQKNHRSVIKNGAPV</sequence>
<comment type="caution">
    <text evidence="2">The sequence shown here is derived from an EMBL/GenBank/DDBJ whole genome shotgun (WGS) entry which is preliminary data.</text>
</comment>
<dbReference type="Proteomes" id="UP000286732">
    <property type="component" value="Unassembled WGS sequence"/>
</dbReference>
<dbReference type="EMBL" id="QNZM01000205">
    <property type="protein sequence ID" value="RTZ79820.1"/>
    <property type="molecule type" value="Genomic_DNA"/>
</dbReference>
<dbReference type="InterPro" id="IPR057744">
    <property type="entry name" value="OTAase-like"/>
</dbReference>
<dbReference type="Gene3D" id="2.30.40.10">
    <property type="entry name" value="Urease, subunit C, domain 1"/>
    <property type="match status" value="1"/>
</dbReference>